<dbReference type="Gene3D" id="1.20.1560.10">
    <property type="entry name" value="ABC transporter type 1, transmembrane domain"/>
    <property type="match status" value="1"/>
</dbReference>
<evidence type="ECO:0000256" key="1">
    <source>
        <dbReference type="ARBA" id="ARBA00022692"/>
    </source>
</evidence>
<evidence type="ECO:0000313" key="6">
    <source>
        <dbReference type="Proteomes" id="UP001058974"/>
    </source>
</evidence>
<evidence type="ECO:0000256" key="4">
    <source>
        <dbReference type="SAM" id="Phobius"/>
    </source>
</evidence>
<dbReference type="EMBL" id="JAMSHJ010000006">
    <property type="protein sequence ID" value="KAI5395584.1"/>
    <property type="molecule type" value="Genomic_DNA"/>
</dbReference>
<accession>A0A9D4W6E6</accession>
<dbReference type="GO" id="GO:0005524">
    <property type="term" value="F:ATP binding"/>
    <property type="evidence" value="ECO:0007669"/>
    <property type="project" value="InterPro"/>
</dbReference>
<reference evidence="5 6" key="1">
    <citation type="journal article" date="2022" name="Nat. Genet.">
        <title>Improved pea reference genome and pan-genome highlight genomic features and evolutionary characteristics.</title>
        <authorList>
            <person name="Yang T."/>
            <person name="Liu R."/>
            <person name="Luo Y."/>
            <person name="Hu S."/>
            <person name="Wang D."/>
            <person name="Wang C."/>
            <person name="Pandey M.K."/>
            <person name="Ge S."/>
            <person name="Xu Q."/>
            <person name="Li N."/>
            <person name="Li G."/>
            <person name="Huang Y."/>
            <person name="Saxena R.K."/>
            <person name="Ji Y."/>
            <person name="Li M."/>
            <person name="Yan X."/>
            <person name="He Y."/>
            <person name="Liu Y."/>
            <person name="Wang X."/>
            <person name="Xiang C."/>
            <person name="Varshney R.K."/>
            <person name="Ding H."/>
            <person name="Gao S."/>
            <person name="Zong X."/>
        </authorList>
    </citation>
    <scope>NUCLEOTIDE SEQUENCE [LARGE SCALE GENOMIC DNA]</scope>
    <source>
        <strain evidence="5 6">cv. Zhongwan 6</strain>
    </source>
</reference>
<evidence type="ECO:0000256" key="3">
    <source>
        <dbReference type="ARBA" id="ARBA00023136"/>
    </source>
</evidence>
<keyword evidence="3 4" id="KW-0472">Membrane</keyword>
<proteinExistence type="predicted"/>
<keyword evidence="1 4" id="KW-0812">Transmembrane</keyword>
<dbReference type="AlphaFoldDB" id="A0A9D4W6E6"/>
<keyword evidence="2 4" id="KW-1133">Transmembrane helix</keyword>
<dbReference type="GO" id="GO:0016020">
    <property type="term" value="C:membrane"/>
    <property type="evidence" value="ECO:0007669"/>
    <property type="project" value="InterPro"/>
</dbReference>
<keyword evidence="6" id="KW-1185">Reference proteome</keyword>
<gene>
    <name evidence="5" type="ORF">KIW84_061946</name>
</gene>
<evidence type="ECO:0000313" key="5">
    <source>
        <dbReference type="EMBL" id="KAI5395584.1"/>
    </source>
</evidence>
<feature type="transmembrane region" description="Helical" evidence="4">
    <location>
        <begin position="26"/>
        <end position="48"/>
    </location>
</feature>
<dbReference type="Gramene" id="Psat06G0194600-T1">
    <property type="protein sequence ID" value="KAI5395584.1"/>
    <property type="gene ID" value="KIW84_061946"/>
</dbReference>
<name>A0A9D4W6E6_PEA</name>
<sequence>MDMYEKKCSGPEKQGVRSGFVSGARFGFSFVALYCMTAFCFYIGVALVQHDITTFQEVFKLQQQPLNQLNVLNIYFDAYFDILMRDFMQVFCIASSLLSIFVALGSFLSTLDFNMEEKSKKAPLTLVIVFVRSITLAVRTHLILTTPLKTSMLL</sequence>
<organism evidence="5 6">
    <name type="scientific">Pisum sativum</name>
    <name type="common">Garden pea</name>
    <name type="synonym">Lathyrus oleraceus</name>
    <dbReference type="NCBI Taxonomy" id="3888"/>
    <lineage>
        <taxon>Eukaryota</taxon>
        <taxon>Viridiplantae</taxon>
        <taxon>Streptophyta</taxon>
        <taxon>Embryophyta</taxon>
        <taxon>Tracheophyta</taxon>
        <taxon>Spermatophyta</taxon>
        <taxon>Magnoliopsida</taxon>
        <taxon>eudicotyledons</taxon>
        <taxon>Gunneridae</taxon>
        <taxon>Pentapetalae</taxon>
        <taxon>rosids</taxon>
        <taxon>fabids</taxon>
        <taxon>Fabales</taxon>
        <taxon>Fabaceae</taxon>
        <taxon>Papilionoideae</taxon>
        <taxon>50 kb inversion clade</taxon>
        <taxon>NPAAA clade</taxon>
        <taxon>Hologalegina</taxon>
        <taxon>IRL clade</taxon>
        <taxon>Fabeae</taxon>
        <taxon>Lathyrus</taxon>
    </lineage>
</organism>
<comment type="caution">
    <text evidence="5">The sequence shown here is derived from an EMBL/GenBank/DDBJ whole genome shotgun (WGS) entry which is preliminary data.</text>
</comment>
<dbReference type="InterPro" id="IPR036640">
    <property type="entry name" value="ABC1_TM_sf"/>
</dbReference>
<evidence type="ECO:0000256" key="2">
    <source>
        <dbReference type="ARBA" id="ARBA00022989"/>
    </source>
</evidence>
<feature type="transmembrane region" description="Helical" evidence="4">
    <location>
        <begin position="123"/>
        <end position="144"/>
    </location>
</feature>
<feature type="transmembrane region" description="Helical" evidence="4">
    <location>
        <begin position="87"/>
        <end position="111"/>
    </location>
</feature>
<dbReference type="Proteomes" id="UP001058974">
    <property type="component" value="Chromosome 6"/>
</dbReference>
<protein>
    <submittedName>
        <fullName evidence="5">Uncharacterized protein</fullName>
    </submittedName>
</protein>